<evidence type="ECO:0000256" key="1">
    <source>
        <dbReference type="SAM" id="MobiDB-lite"/>
    </source>
</evidence>
<accession>A0ABZ0M1F2</accession>
<proteinExistence type="predicted"/>
<reference evidence="2 3" key="1">
    <citation type="submission" date="2023-10" db="EMBL/GenBank/DDBJ databases">
        <title>The genome sequence of Streptomyces sp. HUAS YS2.</title>
        <authorList>
            <person name="Mo P."/>
        </authorList>
    </citation>
    <scope>NUCLEOTIDE SEQUENCE [LARGE SCALE GENOMIC DNA]</scope>
    <source>
        <strain evidence="2 3">HUAS YS2</strain>
    </source>
</reference>
<evidence type="ECO:0000313" key="3">
    <source>
        <dbReference type="Proteomes" id="UP001301731"/>
    </source>
</evidence>
<dbReference type="Proteomes" id="UP001301731">
    <property type="component" value="Chromosome"/>
</dbReference>
<organism evidence="2 3">
    <name type="scientific">Streptomyces solicathayae</name>
    <dbReference type="NCBI Taxonomy" id="3081768"/>
    <lineage>
        <taxon>Bacteria</taxon>
        <taxon>Bacillati</taxon>
        <taxon>Actinomycetota</taxon>
        <taxon>Actinomycetes</taxon>
        <taxon>Kitasatosporales</taxon>
        <taxon>Streptomycetaceae</taxon>
        <taxon>Streptomyces</taxon>
    </lineage>
</organism>
<dbReference type="EMBL" id="CP137573">
    <property type="protein sequence ID" value="WOX25598.1"/>
    <property type="molecule type" value="Genomic_DNA"/>
</dbReference>
<feature type="region of interest" description="Disordered" evidence="1">
    <location>
        <begin position="292"/>
        <end position="318"/>
    </location>
</feature>
<protein>
    <submittedName>
        <fullName evidence="2">Uncharacterized protein</fullName>
    </submittedName>
</protein>
<name>A0ABZ0M1F2_9ACTN</name>
<dbReference type="RefSeq" id="WP_318108263.1">
    <property type="nucleotide sequence ID" value="NZ_CP137573.1"/>
</dbReference>
<feature type="region of interest" description="Disordered" evidence="1">
    <location>
        <begin position="1"/>
        <end position="31"/>
    </location>
</feature>
<evidence type="ECO:0000313" key="2">
    <source>
        <dbReference type="EMBL" id="WOX25598.1"/>
    </source>
</evidence>
<sequence>MRTTRSTKPTKAGKPGRGKNKRPSAPASLRRTLRRETARTVGLLVDTEDFATMGSRYPGFAFDDHPAYLHQVESLLKALAAEGGHTTVGLFDPEEYADYCTDTGLDPDSPASRSRYTAEMIATGARVAYTGQPMSELVPILVDTAVRQATQEYAGLLLADAGECAECGKHIGRAAYTRAVLLLQRLLEAAGPGTHHLVCSIPAADETLLAVLHTETRAAQPVPLAAGGPGAEFVTVLAAGIALQGPGGLVLRTLRPGARDRLHGWRLDHGSLQPLTEAEVFNAYCTDAETGEPLAPEPHVDYRAGFDVSPETPWPDHH</sequence>
<keyword evidence="3" id="KW-1185">Reference proteome</keyword>
<gene>
    <name evidence="2" type="ORF">R2D22_31165</name>
</gene>